<sequence length="127" mass="13992">MAQTKAAAIQAFFERFLPAYEETTVPQGAALPYLTYALVTDSFHADGSGDTSISVSLWYRGTTWKPCNAMADKMSETLGFGGLVIPAADGYIWLKRGTPFAQNMSDPDDDQIRRKIINVTAEYLTKN</sequence>
<accession>A0A8S5M0C4</accession>
<protein>
    <submittedName>
        <fullName evidence="1">Uncharacterized protein</fullName>
    </submittedName>
</protein>
<dbReference type="EMBL" id="BK014784">
    <property type="protein sequence ID" value="DAD75503.1"/>
    <property type="molecule type" value="Genomic_DNA"/>
</dbReference>
<evidence type="ECO:0000313" key="1">
    <source>
        <dbReference type="EMBL" id="DAD75503.1"/>
    </source>
</evidence>
<organism evidence="1">
    <name type="scientific">Siphoviridae sp. ctuvC1</name>
    <dbReference type="NCBI Taxonomy" id="2826507"/>
    <lineage>
        <taxon>Viruses</taxon>
        <taxon>Duplodnaviria</taxon>
        <taxon>Heunggongvirae</taxon>
        <taxon>Uroviricota</taxon>
        <taxon>Caudoviricetes</taxon>
    </lineage>
</organism>
<reference evidence="1" key="1">
    <citation type="journal article" date="2021" name="Proc. Natl. Acad. Sci. U.S.A.">
        <title>A Catalog of Tens of Thousands of Viruses from Human Metagenomes Reveals Hidden Associations with Chronic Diseases.</title>
        <authorList>
            <person name="Tisza M.J."/>
            <person name="Buck C.B."/>
        </authorList>
    </citation>
    <scope>NUCLEOTIDE SEQUENCE</scope>
    <source>
        <strain evidence="1">CtuvC1</strain>
    </source>
</reference>
<name>A0A8S5M0C4_9CAUD</name>
<proteinExistence type="predicted"/>